<dbReference type="AlphaFoldDB" id="A0A3N4GQ51"/>
<dbReference type="InterPro" id="IPR002549">
    <property type="entry name" value="AI-2E-like"/>
</dbReference>
<accession>A0A3N4GQ51</accession>
<evidence type="ECO:0000256" key="2">
    <source>
        <dbReference type="ARBA" id="ARBA00009773"/>
    </source>
</evidence>
<reference evidence="9 10" key="1">
    <citation type="submission" date="2018-11" db="EMBL/GenBank/DDBJ databases">
        <title>Aerococcus sp. SJQ22, whole genome shotgun sequence.</title>
        <authorList>
            <person name="Sun L."/>
            <person name="Gao X."/>
            <person name="Chen W."/>
            <person name="Huang K."/>
        </authorList>
    </citation>
    <scope>NUCLEOTIDE SEQUENCE [LARGE SCALE GENOMIC DNA]</scope>
    <source>
        <strain evidence="9 10">SJQ22</strain>
    </source>
</reference>
<evidence type="ECO:0000313" key="9">
    <source>
        <dbReference type="EMBL" id="RPA60740.1"/>
    </source>
</evidence>
<comment type="subcellular location">
    <subcellularLocation>
        <location evidence="1">Cell membrane</location>
        <topology evidence="1">Multi-pass membrane protein</topology>
    </subcellularLocation>
</comment>
<keyword evidence="4" id="KW-1003">Cell membrane</keyword>
<keyword evidence="3" id="KW-0813">Transport</keyword>
<dbReference type="PANTHER" id="PTHR21716:SF53">
    <property type="entry name" value="PERMEASE PERM-RELATED"/>
    <property type="match status" value="1"/>
</dbReference>
<keyword evidence="7 8" id="KW-0472">Membrane</keyword>
<evidence type="ECO:0000256" key="6">
    <source>
        <dbReference type="ARBA" id="ARBA00022989"/>
    </source>
</evidence>
<dbReference type="GO" id="GO:0005886">
    <property type="term" value="C:plasma membrane"/>
    <property type="evidence" value="ECO:0007669"/>
    <property type="project" value="UniProtKB-SubCell"/>
</dbReference>
<feature type="transmembrane region" description="Helical" evidence="8">
    <location>
        <begin position="271"/>
        <end position="293"/>
    </location>
</feature>
<evidence type="ECO:0000256" key="5">
    <source>
        <dbReference type="ARBA" id="ARBA00022692"/>
    </source>
</evidence>
<dbReference type="EMBL" id="RKMG01000009">
    <property type="protein sequence ID" value="RPA60740.1"/>
    <property type="molecule type" value="Genomic_DNA"/>
</dbReference>
<feature type="transmembrane region" description="Helical" evidence="8">
    <location>
        <begin position="331"/>
        <end position="361"/>
    </location>
</feature>
<comment type="similarity">
    <text evidence="2">Belongs to the autoinducer-2 exporter (AI-2E) (TC 2.A.86) family.</text>
</comment>
<evidence type="ECO:0000256" key="8">
    <source>
        <dbReference type="SAM" id="Phobius"/>
    </source>
</evidence>
<evidence type="ECO:0000256" key="4">
    <source>
        <dbReference type="ARBA" id="ARBA00022475"/>
    </source>
</evidence>
<name>A0A3N4GQ51_9LACT</name>
<dbReference type="GO" id="GO:0055085">
    <property type="term" value="P:transmembrane transport"/>
    <property type="evidence" value="ECO:0007669"/>
    <property type="project" value="TreeGrafter"/>
</dbReference>
<keyword evidence="5 8" id="KW-0812">Transmembrane</keyword>
<feature type="transmembrane region" description="Helical" evidence="8">
    <location>
        <begin position="82"/>
        <end position="103"/>
    </location>
</feature>
<organism evidence="9 10">
    <name type="scientific">Aerococcus agrisoli</name>
    <dbReference type="NCBI Taxonomy" id="2487350"/>
    <lineage>
        <taxon>Bacteria</taxon>
        <taxon>Bacillati</taxon>
        <taxon>Bacillota</taxon>
        <taxon>Bacilli</taxon>
        <taxon>Lactobacillales</taxon>
        <taxon>Aerococcaceae</taxon>
        <taxon>Aerococcus</taxon>
    </lineage>
</organism>
<feature type="transmembrane region" description="Helical" evidence="8">
    <location>
        <begin position="244"/>
        <end position="265"/>
    </location>
</feature>
<sequence>MKKWTGPTKQGLQWLALIAVFILAIIYWSSIVGAVGILWSVLFPIILGGMIAFVLNIPMRWFEKHLFPKSDNKYLKASRRPLAIILALLVIILAITAVVIIVIPQLASAVMTLVEVVPTLVENIQNWFNQQEALVPMLNQLTDQMNVNWSSVVSSVASGVNSIASGVAATSIAVLTTSVSAVTNIFLALMFAIYILASKEKLGKQITRSMAVYLPNDIENLLLNVLAVANETFSKFISGMVTEAVILGVLVTAGLLILQIPYAAMLGVLQGVLALIPILGAFMAGAIGVVILLALNPTYAFVYIIFVLIIQQVEGDLIYPRVVGDSIGLPSMWVLFAVTVGAGLMGIPGMLLGVPFLASIYKILKLDVRYRETLEANSANQEDTDHVKFLDSFRHHLLTNDEIDCL</sequence>
<feature type="transmembrane region" description="Helical" evidence="8">
    <location>
        <begin position="37"/>
        <end position="62"/>
    </location>
</feature>
<evidence type="ECO:0000256" key="7">
    <source>
        <dbReference type="ARBA" id="ARBA00023136"/>
    </source>
</evidence>
<dbReference type="Pfam" id="PF01594">
    <property type="entry name" value="AI-2E_transport"/>
    <property type="match status" value="1"/>
</dbReference>
<keyword evidence="10" id="KW-1185">Reference proteome</keyword>
<feature type="transmembrane region" description="Helical" evidence="8">
    <location>
        <begin position="300"/>
        <end position="319"/>
    </location>
</feature>
<proteinExistence type="inferred from homology"/>
<keyword evidence="6 8" id="KW-1133">Transmembrane helix</keyword>
<feature type="transmembrane region" description="Helical" evidence="8">
    <location>
        <begin position="172"/>
        <end position="197"/>
    </location>
</feature>
<evidence type="ECO:0000256" key="1">
    <source>
        <dbReference type="ARBA" id="ARBA00004651"/>
    </source>
</evidence>
<comment type="caution">
    <text evidence="9">The sequence shown here is derived from an EMBL/GenBank/DDBJ whole genome shotgun (WGS) entry which is preliminary data.</text>
</comment>
<evidence type="ECO:0000313" key="10">
    <source>
        <dbReference type="Proteomes" id="UP000273977"/>
    </source>
</evidence>
<evidence type="ECO:0000256" key="3">
    <source>
        <dbReference type="ARBA" id="ARBA00022448"/>
    </source>
</evidence>
<gene>
    <name evidence="9" type="ORF">EF384_04035</name>
</gene>
<feature type="transmembrane region" description="Helical" evidence="8">
    <location>
        <begin position="12"/>
        <end position="31"/>
    </location>
</feature>
<dbReference type="OrthoDB" id="9793390at2"/>
<protein>
    <submittedName>
        <fullName evidence="9">AI-2E family transporter</fullName>
    </submittedName>
</protein>
<dbReference type="PANTHER" id="PTHR21716">
    <property type="entry name" value="TRANSMEMBRANE PROTEIN"/>
    <property type="match status" value="1"/>
</dbReference>
<dbReference type="RefSeq" id="WP_123779704.1">
    <property type="nucleotide sequence ID" value="NZ_RKMG01000009.1"/>
</dbReference>
<dbReference type="Proteomes" id="UP000273977">
    <property type="component" value="Unassembled WGS sequence"/>
</dbReference>